<comment type="pathway">
    <text evidence="12">Glycan biosynthesis.</text>
</comment>
<name>A0A1A3H5B7_MYCMU</name>
<dbReference type="InterPro" id="IPR041280">
    <property type="entry name" value="Big_10"/>
</dbReference>
<evidence type="ECO:0000256" key="8">
    <source>
        <dbReference type="ARBA" id="ARBA00023139"/>
    </source>
</evidence>
<dbReference type="InterPro" id="IPR005490">
    <property type="entry name" value="LD_TPept_cat_dom"/>
</dbReference>
<evidence type="ECO:0000256" key="7">
    <source>
        <dbReference type="ARBA" id="ARBA00023136"/>
    </source>
</evidence>
<dbReference type="InterPro" id="IPR050979">
    <property type="entry name" value="LD-transpeptidase"/>
</dbReference>
<dbReference type="CDD" id="cd16913">
    <property type="entry name" value="YkuD_like"/>
    <property type="match status" value="1"/>
</dbReference>
<dbReference type="GO" id="GO:0016746">
    <property type="term" value="F:acyltransferase activity"/>
    <property type="evidence" value="ECO:0007669"/>
    <property type="project" value="UniProtKB-KW"/>
</dbReference>
<evidence type="ECO:0000256" key="14">
    <source>
        <dbReference type="SAM" id="SignalP"/>
    </source>
</evidence>
<evidence type="ECO:0000256" key="10">
    <source>
        <dbReference type="ARBA" id="ARBA00023315"/>
    </source>
</evidence>
<keyword evidence="11 13" id="KW-0961">Cell wall biogenesis/degradation</keyword>
<evidence type="ECO:0000256" key="13">
    <source>
        <dbReference type="PROSITE-ProRule" id="PRU01373"/>
    </source>
</evidence>
<dbReference type="GO" id="GO:0071972">
    <property type="term" value="F:peptidoglycan L,D-transpeptidase activity"/>
    <property type="evidence" value="ECO:0007669"/>
    <property type="project" value="TreeGrafter"/>
</dbReference>
<comment type="caution">
    <text evidence="16">The sequence shown here is derived from an EMBL/GenBank/DDBJ whole genome shotgun (WGS) entry which is preliminary data.</text>
</comment>
<feature type="active site" description="Proton donor/acceptor" evidence="13">
    <location>
        <position position="249"/>
    </location>
</feature>
<dbReference type="Gene3D" id="2.60.40.3710">
    <property type="match status" value="1"/>
</dbReference>
<dbReference type="Pfam" id="PF17964">
    <property type="entry name" value="Big_10"/>
    <property type="match status" value="1"/>
</dbReference>
<evidence type="ECO:0000313" key="17">
    <source>
        <dbReference type="Proteomes" id="UP000093898"/>
    </source>
</evidence>
<dbReference type="Proteomes" id="UP000093898">
    <property type="component" value="Unassembled WGS sequence"/>
</dbReference>
<evidence type="ECO:0000259" key="15">
    <source>
        <dbReference type="PROSITE" id="PS52029"/>
    </source>
</evidence>
<keyword evidence="10" id="KW-0012">Acyltransferase</keyword>
<dbReference type="EMBL" id="LZLC01000091">
    <property type="protein sequence ID" value="OBJ42821.1"/>
    <property type="molecule type" value="Genomic_DNA"/>
</dbReference>
<evidence type="ECO:0000256" key="1">
    <source>
        <dbReference type="ARBA" id="ARBA00004752"/>
    </source>
</evidence>
<keyword evidence="4 14" id="KW-0732">Signal</keyword>
<accession>A0A1A3H5B7</accession>
<feature type="signal peptide" evidence="14">
    <location>
        <begin position="1"/>
        <end position="16"/>
    </location>
</feature>
<gene>
    <name evidence="16" type="ORF">A5630_19810</name>
</gene>
<keyword evidence="7" id="KW-0472">Membrane</keyword>
<evidence type="ECO:0000256" key="11">
    <source>
        <dbReference type="ARBA" id="ARBA00023316"/>
    </source>
</evidence>
<dbReference type="Pfam" id="PF03734">
    <property type="entry name" value="YkuD"/>
    <property type="match status" value="1"/>
</dbReference>
<dbReference type="FunFam" id="2.40.440.10:FF:000005">
    <property type="entry name" value="L,D-transpeptidase 2"/>
    <property type="match status" value="1"/>
</dbReference>
<feature type="chain" id="PRO_5008323562" description="L,D-TPase catalytic domain-containing protein" evidence="14">
    <location>
        <begin position="17"/>
        <end position="308"/>
    </location>
</feature>
<dbReference type="GO" id="GO:0005576">
    <property type="term" value="C:extracellular region"/>
    <property type="evidence" value="ECO:0007669"/>
    <property type="project" value="TreeGrafter"/>
</dbReference>
<feature type="domain" description="L,D-TPase catalytic" evidence="15">
    <location>
        <begin position="166"/>
        <end position="291"/>
    </location>
</feature>
<organism evidence="16 17">
    <name type="scientific">Mycolicibacterium mucogenicum</name>
    <name type="common">Mycobacterium mucogenicum</name>
    <dbReference type="NCBI Taxonomy" id="56689"/>
    <lineage>
        <taxon>Bacteria</taxon>
        <taxon>Bacillati</taxon>
        <taxon>Actinomycetota</taxon>
        <taxon>Actinomycetes</taxon>
        <taxon>Mycobacteriales</taxon>
        <taxon>Mycobacteriaceae</taxon>
        <taxon>Mycolicibacterium</taxon>
    </lineage>
</organism>
<comment type="pathway">
    <text evidence="1 13">Cell wall biogenesis; peptidoglycan biosynthesis.</text>
</comment>
<dbReference type="PROSITE" id="PS52029">
    <property type="entry name" value="LD_TPASE"/>
    <property type="match status" value="1"/>
</dbReference>
<dbReference type="UniPathway" id="UPA00219"/>
<evidence type="ECO:0000256" key="5">
    <source>
        <dbReference type="ARBA" id="ARBA00022960"/>
    </source>
</evidence>
<dbReference type="PANTHER" id="PTHR30582">
    <property type="entry name" value="L,D-TRANSPEPTIDASE"/>
    <property type="match status" value="1"/>
</dbReference>
<evidence type="ECO:0000256" key="12">
    <source>
        <dbReference type="ARBA" id="ARBA00060592"/>
    </source>
</evidence>
<proteinExistence type="predicted"/>
<dbReference type="PANTHER" id="PTHR30582:SF2">
    <property type="entry name" value="L,D-TRANSPEPTIDASE YCIB-RELATED"/>
    <property type="match status" value="1"/>
</dbReference>
<evidence type="ECO:0000256" key="4">
    <source>
        <dbReference type="ARBA" id="ARBA00022729"/>
    </source>
</evidence>
<evidence type="ECO:0000256" key="2">
    <source>
        <dbReference type="ARBA" id="ARBA00022475"/>
    </source>
</evidence>
<protein>
    <recommendedName>
        <fullName evidence="15">L,D-TPase catalytic domain-containing protein</fullName>
    </recommendedName>
</protein>
<keyword evidence="2" id="KW-1003">Cell membrane</keyword>
<feature type="active site" description="Nucleophile" evidence="13">
    <location>
        <position position="267"/>
    </location>
</feature>
<keyword evidence="9" id="KW-0449">Lipoprotein</keyword>
<keyword evidence="3" id="KW-0808">Transferase</keyword>
<keyword evidence="6 13" id="KW-0573">Peptidoglycan synthesis</keyword>
<dbReference type="GO" id="GO:0071555">
    <property type="term" value="P:cell wall organization"/>
    <property type="evidence" value="ECO:0007669"/>
    <property type="project" value="UniProtKB-UniRule"/>
</dbReference>
<dbReference type="Gene3D" id="2.40.440.10">
    <property type="entry name" value="L,D-transpeptidase catalytic domain-like"/>
    <property type="match status" value="1"/>
</dbReference>
<dbReference type="InterPro" id="IPR038063">
    <property type="entry name" value="Transpep_catalytic_dom"/>
</dbReference>
<evidence type="ECO:0000256" key="9">
    <source>
        <dbReference type="ARBA" id="ARBA00023288"/>
    </source>
</evidence>
<keyword evidence="8" id="KW-0564">Palmitate</keyword>
<keyword evidence="5 13" id="KW-0133">Cell shape</keyword>
<dbReference type="SUPFAM" id="SSF141523">
    <property type="entry name" value="L,D-transpeptidase catalytic domain-like"/>
    <property type="match status" value="1"/>
</dbReference>
<dbReference type="GO" id="GO:0008360">
    <property type="term" value="P:regulation of cell shape"/>
    <property type="evidence" value="ECO:0007669"/>
    <property type="project" value="UniProtKB-UniRule"/>
</dbReference>
<evidence type="ECO:0000256" key="6">
    <source>
        <dbReference type="ARBA" id="ARBA00022984"/>
    </source>
</evidence>
<evidence type="ECO:0000313" key="16">
    <source>
        <dbReference type="EMBL" id="OBJ42821.1"/>
    </source>
</evidence>
<dbReference type="AlphaFoldDB" id="A0A1A3H5B7"/>
<evidence type="ECO:0000256" key="3">
    <source>
        <dbReference type="ARBA" id="ARBA00022679"/>
    </source>
</evidence>
<dbReference type="GO" id="GO:0018104">
    <property type="term" value="P:peptidoglycan-protein cross-linking"/>
    <property type="evidence" value="ECO:0007669"/>
    <property type="project" value="TreeGrafter"/>
</dbReference>
<sequence>MLAVGCVSVLLSPAGAADPNQRAVDPPPGVDAATDLAVPTADVPVPAGADSTAGPGSVMAAGPVAGQNPAAFTGAAPFDAPSFDPPSGATVGVAKPIVTTFAAPITDRAAAQAAVHISSIPPVPGHFYWTSSTQLRWRPEQFWPAHTTVNVDAGGTKSRFTVGDAFVSTADNATHQLTITRNGAVVNTFPMSMGKAGDETPNGTYYASEKWPMIVMDSSTYGVPITSREGYRLKVYDAVRISNSGIFVHAAPWSLSDQGKRNVSHGCINISPADAKWFIDDVQRGDPVVVKNSVGTYNQNDGTDDWQR</sequence>
<reference evidence="17" key="1">
    <citation type="submission" date="2016-06" db="EMBL/GenBank/DDBJ databases">
        <authorList>
            <person name="Sutton G."/>
            <person name="Brinkac L."/>
            <person name="Sanka R."/>
            <person name="Adams M."/>
            <person name="Lau E."/>
            <person name="Garcia-Basteiro A."/>
            <person name="Lopez-Varela E."/>
            <person name="Palencia S."/>
        </authorList>
    </citation>
    <scope>NUCLEOTIDE SEQUENCE [LARGE SCALE GENOMIC DNA]</scope>
    <source>
        <strain evidence="17">1127319.6</strain>
    </source>
</reference>